<comment type="subcellular location">
    <subcellularLocation>
        <location evidence="1">Cell membrane</location>
        <topology evidence="1">Multi-pass membrane protein</topology>
    </subcellularLocation>
</comment>
<feature type="transmembrane region" description="Helical" evidence="6">
    <location>
        <begin position="121"/>
        <end position="140"/>
    </location>
</feature>
<dbReference type="NCBIfam" id="TIGR04407">
    <property type="entry name" value="LptF_YjgP"/>
    <property type="match status" value="1"/>
</dbReference>
<evidence type="ECO:0000256" key="1">
    <source>
        <dbReference type="ARBA" id="ARBA00004651"/>
    </source>
</evidence>
<feature type="transmembrane region" description="Helical" evidence="6">
    <location>
        <begin position="331"/>
        <end position="354"/>
    </location>
</feature>
<sequence length="396" mass="43464">MDGLLCARANRQARGVAGVQRFDRYVLSQLMVLFGFFALVLVSVYWVNRAVVLFDRLISDGHSALVVLEFTALSLPAVIALVLPMATFAAAVYVTNRLTDDSELTVMKATGYSPIRLARPFWVFGGLVTLMMLVLTNVLVPQSLQQLRLREQELSGSISAALLREGTFLHPTRGITFYIRDITPSGELRDVMLSDRRQERRETTYTSEQAYLVRDDEGPKMVMLAGLAQTMVAGPEGPRLSTTNFSEFTYDLSSLMATGKRRSRKSDAIPTLELLRYPDAVTEENGDTAGEIAEEAHMRIQGPLLCIVAALIGVSALMVGGFSRFGVTKQIVFAIFLLVLVKVVESAVTPVVVASAAFWPLLYLPTLVGSGFAAGLLWQAARPFRPRRRPVQEAGA</sequence>
<evidence type="ECO:0000256" key="5">
    <source>
        <dbReference type="ARBA" id="ARBA00023136"/>
    </source>
</evidence>
<accession>A0A940MG27</accession>
<dbReference type="GO" id="GO:0043190">
    <property type="term" value="C:ATP-binding cassette (ABC) transporter complex"/>
    <property type="evidence" value="ECO:0007669"/>
    <property type="project" value="InterPro"/>
</dbReference>
<dbReference type="PANTHER" id="PTHR33529">
    <property type="entry name" value="SLR0882 PROTEIN-RELATED"/>
    <property type="match status" value="1"/>
</dbReference>
<keyword evidence="5 6" id="KW-0472">Membrane</keyword>
<protein>
    <submittedName>
        <fullName evidence="7">LPS export ABC transporter permease LptF</fullName>
    </submittedName>
</protein>
<comment type="caution">
    <text evidence="7">The sequence shown here is derived from an EMBL/GenBank/DDBJ whole genome shotgun (WGS) entry which is preliminary data.</text>
</comment>
<evidence type="ECO:0000256" key="4">
    <source>
        <dbReference type="ARBA" id="ARBA00022989"/>
    </source>
</evidence>
<keyword evidence="2" id="KW-1003">Cell membrane</keyword>
<keyword evidence="4 6" id="KW-1133">Transmembrane helix</keyword>
<gene>
    <name evidence="7" type="primary">lptF</name>
    <name evidence="7" type="ORF">J5474_00715</name>
</gene>
<reference evidence="7" key="1">
    <citation type="submission" date="2021-03" db="EMBL/GenBank/DDBJ databases">
        <title>Sagittula salina sp. nov. strain M10.9X isolated from the marine waste.</title>
        <authorList>
            <person name="Satari L."/>
            <person name="Molina-Menor E."/>
            <person name="Vidal-Verdu A."/>
            <person name="Pascual J."/>
            <person name="Pereto J."/>
            <person name="Porcar M."/>
        </authorList>
    </citation>
    <scope>NUCLEOTIDE SEQUENCE</scope>
    <source>
        <strain evidence="7">M10.9X</strain>
    </source>
</reference>
<feature type="transmembrane region" description="Helical" evidence="6">
    <location>
        <begin position="67"/>
        <end position="94"/>
    </location>
</feature>
<feature type="transmembrane region" description="Helical" evidence="6">
    <location>
        <begin position="361"/>
        <end position="381"/>
    </location>
</feature>
<name>A0A940MG27_9RHOB</name>
<evidence type="ECO:0000313" key="8">
    <source>
        <dbReference type="Proteomes" id="UP000675940"/>
    </source>
</evidence>
<dbReference type="AlphaFoldDB" id="A0A940MG27"/>
<keyword evidence="3 6" id="KW-0812">Transmembrane</keyword>
<dbReference type="GO" id="GO:0015920">
    <property type="term" value="P:lipopolysaccharide transport"/>
    <property type="evidence" value="ECO:0007669"/>
    <property type="project" value="TreeGrafter"/>
</dbReference>
<dbReference type="Proteomes" id="UP000675940">
    <property type="component" value="Unassembled WGS sequence"/>
</dbReference>
<evidence type="ECO:0000256" key="2">
    <source>
        <dbReference type="ARBA" id="ARBA00022475"/>
    </source>
</evidence>
<dbReference type="GO" id="GO:0055085">
    <property type="term" value="P:transmembrane transport"/>
    <property type="evidence" value="ECO:0007669"/>
    <property type="project" value="InterPro"/>
</dbReference>
<feature type="transmembrane region" description="Helical" evidence="6">
    <location>
        <begin position="304"/>
        <end position="325"/>
    </location>
</feature>
<keyword evidence="8" id="KW-1185">Reference proteome</keyword>
<feature type="transmembrane region" description="Helical" evidence="6">
    <location>
        <begin position="26"/>
        <end position="47"/>
    </location>
</feature>
<dbReference type="Pfam" id="PF03739">
    <property type="entry name" value="LptF_LptG"/>
    <property type="match status" value="1"/>
</dbReference>
<dbReference type="EMBL" id="JAGISH010000001">
    <property type="protein sequence ID" value="MBP0481015.1"/>
    <property type="molecule type" value="Genomic_DNA"/>
</dbReference>
<evidence type="ECO:0000256" key="6">
    <source>
        <dbReference type="SAM" id="Phobius"/>
    </source>
</evidence>
<organism evidence="7 8">
    <name type="scientific">Sagittula salina</name>
    <dbReference type="NCBI Taxonomy" id="2820268"/>
    <lineage>
        <taxon>Bacteria</taxon>
        <taxon>Pseudomonadati</taxon>
        <taxon>Pseudomonadota</taxon>
        <taxon>Alphaproteobacteria</taxon>
        <taxon>Rhodobacterales</taxon>
        <taxon>Roseobacteraceae</taxon>
        <taxon>Sagittula</taxon>
    </lineage>
</organism>
<dbReference type="PANTHER" id="PTHR33529:SF6">
    <property type="entry name" value="YJGP_YJGQ FAMILY PERMEASE"/>
    <property type="match status" value="1"/>
</dbReference>
<dbReference type="InterPro" id="IPR005495">
    <property type="entry name" value="LptG/LptF_permease"/>
</dbReference>
<dbReference type="InterPro" id="IPR030922">
    <property type="entry name" value="LptF"/>
</dbReference>
<evidence type="ECO:0000313" key="7">
    <source>
        <dbReference type="EMBL" id="MBP0481015.1"/>
    </source>
</evidence>
<proteinExistence type="predicted"/>
<evidence type="ECO:0000256" key="3">
    <source>
        <dbReference type="ARBA" id="ARBA00022692"/>
    </source>
</evidence>